<keyword evidence="5" id="KW-0235">DNA replication</keyword>
<evidence type="ECO:0000256" key="8">
    <source>
        <dbReference type="ARBA" id="ARBA00049244"/>
    </source>
</evidence>
<evidence type="ECO:0000256" key="3">
    <source>
        <dbReference type="ARBA" id="ARBA00022679"/>
    </source>
</evidence>
<dbReference type="GO" id="GO:0003677">
    <property type="term" value="F:DNA binding"/>
    <property type="evidence" value="ECO:0007669"/>
    <property type="project" value="InterPro"/>
</dbReference>
<sequence>MELKPDRLERQLAGEPLRPVYLIAGSEPLLVQELADAVRARAREEGYGEREILDAEGGFDWNRLGQGMASLSLFASRRLFDLRLPSGKPGKDGSEALREYCDAPPPDTVLLVTCQDWSKAHAGKWSEAIARVGHFVPVWPLKTHELGDWLQRRLRSRGLLVTPDAVQRLADRVEGNLLAAAQEVDKLALLATGSGRGPSARAMDADTLERLVADSSRFDVFKLADAALAGDAARVVRMLAALRAEGEQVAGLMPMIAREVLLCAGLARDIAGGMPAAAAMRAARVWDSKQAAYRRALDRHPAERWERFVAECGRIDRSAKGRGQGDPWLLLERLLVAIAEPRARRLLAS</sequence>
<dbReference type="PANTHER" id="PTHR34388">
    <property type="entry name" value="DNA POLYMERASE III SUBUNIT DELTA"/>
    <property type="match status" value="1"/>
</dbReference>
<keyword evidence="3" id="KW-0808">Transferase</keyword>
<keyword evidence="4" id="KW-0548">Nucleotidyltransferase</keyword>
<evidence type="ECO:0000256" key="2">
    <source>
        <dbReference type="ARBA" id="ARBA00017703"/>
    </source>
</evidence>
<dbReference type="InterPro" id="IPR005790">
    <property type="entry name" value="DNA_polIII_delta"/>
</dbReference>
<dbReference type="Proteomes" id="UP000322165">
    <property type="component" value="Unassembled WGS sequence"/>
</dbReference>
<evidence type="ECO:0000256" key="7">
    <source>
        <dbReference type="ARBA" id="ARBA00034754"/>
    </source>
</evidence>
<dbReference type="Gene3D" id="3.40.50.300">
    <property type="entry name" value="P-loop containing nucleotide triphosphate hydrolases"/>
    <property type="match status" value="1"/>
</dbReference>
<dbReference type="CDD" id="cd18138">
    <property type="entry name" value="HLD_clamp_pol_III_delta"/>
    <property type="match status" value="1"/>
</dbReference>
<dbReference type="RefSeq" id="WP_149859497.1">
    <property type="nucleotide sequence ID" value="NZ_VUOD01000001.1"/>
</dbReference>
<feature type="domain" description="DNA polymerase III delta N-terminal" evidence="10">
    <location>
        <begin position="21"/>
        <end position="127"/>
    </location>
</feature>
<dbReference type="InterPro" id="IPR008921">
    <property type="entry name" value="DNA_pol3_clamp-load_cplx_C"/>
</dbReference>
<name>A0A5B2ZEE3_9GAMM</name>
<protein>
    <recommendedName>
        <fullName evidence="2 9">DNA polymerase III subunit delta</fullName>
        <ecNumber evidence="1 9">2.7.7.7</ecNumber>
    </recommendedName>
</protein>
<dbReference type="GO" id="GO:0003887">
    <property type="term" value="F:DNA-directed DNA polymerase activity"/>
    <property type="evidence" value="ECO:0007669"/>
    <property type="project" value="UniProtKB-UniRule"/>
</dbReference>
<comment type="similarity">
    <text evidence="7">Belongs to the DNA polymerase HolA subunit family.</text>
</comment>
<comment type="catalytic activity">
    <reaction evidence="8">
        <text>DNA(n) + a 2'-deoxyribonucleoside 5'-triphosphate = DNA(n+1) + diphosphate</text>
        <dbReference type="Rhea" id="RHEA:22508"/>
        <dbReference type="Rhea" id="RHEA-COMP:17339"/>
        <dbReference type="Rhea" id="RHEA-COMP:17340"/>
        <dbReference type="ChEBI" id="CHEBI:33019"/>
        <dbReference type="ChEBI" id="CHEBI:61560"/>
        <dbReference type="ChEBI" id="CHEBI:173112"/>
        <dbReference type="EC" id="2.7.7.7"/>
    </reaction>
</comment>
<reference evidence="11 12" key="1">
    <citation type="submission" date="2019-09" db="EMBL/GenBank/DDBJ databases">
        <title>Arenimonas chukotkensis sp. nov., a bacterium isolated from Chukotka hot spring, Arctic region, Russia.</title>
        <authorList>
            <person name="Zayulina K.S."/>
            <person name="Prokofeva M.I."/>
            <person name="Elcheninov A.G."/>
            <person name="Novikov A."/>
            <person name="Kochetkova T.V."/>
            <person name="Kublanov I.V."/>
        </authorList>
    </citation>
    <scope>NUCLEOTIDE SEQUENCE [LARGE SCALE GENOMIC DNA]</scope>
    <source>
        <strain evidence="11 12">3729k</strain>
    </source>
</reference>
<comment type="caution">
    <text evidence="11">The sequence shown here is derived from an EMBL/GenBank/DDBJ whole genome shotgun (WGS) entry which is preliminary data.</text>
</comment>
<dbReference type="Gene3D" id="1.20.272.10">
    <property type="match status" value="1"/>
</dbReference>
<evidence type="ECO:0000256" key="1">
    <source>
        <dbReference type="ARBA" id="ARBA00012417"/>
    </source>
</evidence>
<evidence type="ECO:0000256" key="6">
    <source>
        <dbReference type="ARBA" id="ARBA00022932"/>
    </source>
</evidence>
<reference evidence="11 12" key="2">
    <citation type="submission" date="2019-09" db="EMBL/GenBank/DDBJ databases">
        <authorList>
            <person name="Mazur A."/>
        </authorList>
    </citation>
    <scope>NUCLEOTIDE SEQUENCE [LARGE SCALE GENOMIC DNA]</scope>
    <source>
        <strain evidence="11 12">3729k</strain>
    </source>
</reference>
<evidence type="ECO:0000259" key="10">
    <source>
        <dbReference type="Pfam" id="PF06144"/>
    </source>
</evidence>
<proteinExistence type="inferred from homology"/>
<organism evidence="11 12">
    <name type="scientific">Arenimonas fontis</name>
    <dbReference type="NCBI Taxonomy" id="2608255"/>
    <lineage>
        <taxon>Bacteria</taxon>
        <taxon>Pseudomonadati</taxon>
        <taxon>Pseudomonadota</taxon>
        <taxon>Gammaproteobacteria</taxon>
        <taxon>Lysobacterales</taxon>
        <taxon>Lysobacteraceae</taxon>
        <taxon>Arenimonas</taxon>
    </lineage>
</organism>
<dbReference type="InterPro" id="IPR010372">
    <property type="entry name" value="DNA_pol3_delta_N"/>
</dbReference>
<keyword evidence="6" id="KW-0239">DNA-directed DNA polymerase</keyword>
<dbReference type="GO" id="GO:0009360">
    <property type="term" value="C:DNA polymerase III complex"/>
    <property type="evidence" value="ECO:0007669"/>
    <property type="project" value="UniProtKB-UniRule"/>
</dbReference>
<evidence type="ECO:0000256" key="4">
    <source>
        <dbReference type="ARBA" id="ARBA00022695"/>
    </source>
</evidence>
<gene>
    <name evidence="11" type="ORF">F0415_01905</name>
</gene>
<dbReference type="EC" id="2.7.7.7" evidence="1 9"/>
<dbReference type="InterPro" id="IPR027417">
    <property type="entry name" value="P-loop_NTPase"/>
</dbReference>
<dbReference type="Pfam" id="PF06144">
    <property type="entry name" value="DNA_pol3_delta"/>
    <property type="match status" value="1"/>
</dbReference>
<evidence type="ECO:0000313" key="12">
    <source>
        <dbReference type="Proteomes" id="UP000322165"/>
    </source>
</evidence>
<dbReference type="NCBIfam" id="TIGR01128">
    <property type="entry name" value="holA"/>
    <property type="match status" value="1"/>
</dbReference>
<evidence type="ECO:0000313" key="11">
    <source>
        <dbReference type="EMBL" id="KAA2286275.1"/>
    </source>
</evidence>
<accession>A0A5B2ZEE3</accession>
<evidence type="ECO:0000256" key="9">
    <source>
        <dbReference type="NCBIfam" id="TIGR01128"/>
    </source>
</evidence>
<dbReference type="Gene3D" id="1.10.8.60">
    <property type="match status" value="1"/>
</dbReference>
<dbReference type="SUPFAM" id="SSF52540">
    <property type="entry name" value="P-loop containing nucleoside triphosphate hydrolases"/>
    <property type="match status" value="1"/>
</dbReference>
<dbReference type="AlphaFoldDB" id="A0A5B2ZEE3"/>
<dbReference type="GO" id="GO:0006261">
    <property type="term" value="P:DNA-templated DNA replication"/>
    <property type="evidence" value="ECO:0007669"/>
    <property type="project" value="TreeGrafter"/>
</dbReference>
<dbReference type="SUPFAM" id="SSF48019">
    <property type="entry name" value="post-AAA+ oligomerization domain-like"/>
    <property type="match status" value="1"/>
</dbReference>
<dbReference type="EMBL" id="VUOD01000001">
    <property type="protein sequence ID" value="KAA2286275.1"/>
    <property type="molecule type" value="Genomic_DNA"/>
</dbReference>
<keyword evidence="12" id="KW-1185">Reference proteome</keyword>
<dbReference type="PANTHER" id="PTHR34388:SF1">
    <property type="entry name" value="DNA POLYMERASE III SUBUNIT DELTA"/>
    <property type="match status" value="1"/>
</dbReference>
<evidence type="ECO:0000256" key="5">
    <source>
        <dbReference type="ARBA" id="ARBA00022705"/>
    </source>
</evidence>